<dbReference type="GO" id="GO:0044550">
    <property type="term" value="P:secondary metabolite biosynthetic process"/>
    <property type="evidence" value="ECO:0007669"/>
    <property type="project" value="TreeGrafter"/>
</dbReference>
<dbReference type="InterPro" id="IPR007867">
    <property type="entry name" value="GMC_OxRtase_C"/>
</dbReference>
<evidence type="ECO:0000256" key="2">
    <source>
        <dbReference type="ARBA" id="ARBA00023180"/>
    </source>
</evidence>
<proteinExistence type="inferred from homology"/>
<feature type="signal peptide" evidence="3">
    <location>
        <begin position="1"/>
        <end position="16"/>
    </location>
</feature>
<name>A0A8E2JVE2_9PEZI</name>
<feature type="domain" description="Glucose-methanol-choline oxidoreductase N-terminal" evidence="4">
    <location>
        <begin position="32"/>
        <end position="349"/>
    </location>
</feature>
<gene>
    <name evidence="6" type="ORF">AOQ84DRAFT_387212</name>
</gene>
<dbReference type="PIRSF" id="PIRSF000137">
    <property type="entry name" value="Alcohol_oxidase"/>
    <property type="match status" value="1"/>
</dbReference>
<protein>
    <submittedName>
        <fullName evidence="6">GMC oxidoreductase</fullName>
    </submittedName>
</protein>
<dbReference type="InterPro" id="IPR012132">
    <property type="entry name" value="GMC_OxRdtase"/>
</dbReference>
<keyword evidence="7" id="KW-1185">Reference proteome</keyword>
<dbReference type="PANTHER" id="PTHR11552">
    <property type="entry name" value="GLUCOSE-METHANOL-CHOLINE GMC OXIDOREDUCTASE"/>
    <property type="match status" value="1"/>
</dbReference>
<dbReference type="Pfam" id="PF00732">
    <property type="entry name" value="GMC_oxred_N"/>
    <property type="match status" value="1"/>
</dbReference>
<keyword evidence="3" id="KW-0732">Signal</keyword>
<dbReference type="GO" id="GO:0016614">
    <property type="term" value="F:oxidoreductase activity, acting on CH-OH group of donors"/>
    <property type="evidence" value="ECO:0007669"/>
    <property type="project" value="InterPro"/>
</dbReference>
<dbReference type="SUPFAM" id="SSF51905">
    <property type="entry name" value="FAD/NAD(P)-binding domain"/>
    <property type="match status" value="1"/>
</dbReference>
<evidence type="ECO:0000259" key="4">
    <source>
        <dbReference type="Pfam" id="PF00732"/>
    </source>
</evidence>
<reference evidence="6 7" key="1">
    <citation type="journal article" date="2016" name="Nat. Commun.">
        <title>Ectomycorrhizal ecology is imprinted in the genome of the dominant symbiotic fungus Cenococcum geophilum.</title>
        <authorList>
            <consortium name="DOE Joint Genome Institute"/>
            <person name="Peter M."/>
            <person name="Kohler A."/>
            <person name="Ohm R.A."/>
            <person name="Kuo A."/>
            <person name="Krutzmann J."/>
            <person name="Morin E."/>
            <person name="Arend M."/>
            <person name="Barry K.W."/>
            <person name="Binder M."/>
            <person name="Choi C."/>
            <person name="Clum A."/>
            <person name="Copeland A."/>
            <person name="Grisel N."/>
            <person name="Haridas S."/>
            <person name="Kipfer T."/>
            <person name="LaButti K."/>
            <person name="Lindquist E."/>
            <person name="Lipzen A."/>
            <person name="Maire R."/>
            <person name="Meier B."/>
            <person name="Mihaltcheva S."/>
            <person name="Molinier V."/>
            <person name="Murat C."/>
            <person name="Poggeler S."/>
            <person name="Quandt C.A."/>
            <person name="Sperisen C."/>
            <person name="Tritt A."/>
            <person name="Tisserant E."/>
            <person name="Crous P.W."/>
            <person name="Henrissat B."/>
            <person name="Nehls U."/>
            <person name="Egli S."/>
            <person name="Spatafora J.W."/>
            <person name="Grigoriev I.V."/>
            <person name="Martin F.M."/>
        </authorList>
    </citation>
    <scope>NUCLEOTIDE SEQUENCE [LARGE SCALE GENOMIC DNA]</scope>
    <source>
        <strain evidence="6 7">CBS 207.34</strain>
    </source>
</reference>
<accession>A0A8E2JVE2</accession>
<evidence type="ECO:0000256" key="1">
    <source>
        <dbReference type="ARBA" id="ARBA00010790"/>
    </source>
</evidence>
<evidence type="ECO:0000313" key="7">
    <source>
        <dbReference type="Proteomes" id="UP000250140"/>
    </source>
</evidence>
<evidence type="ECO:0000259" key="5">
    <source>
        <dbReference type="Pfam" id="PF05199"/>
    </source>
</evidence>
<dbReference type="Pfam" id="PF05199">
    <property type="entry name" value="GMC_oxred_C"/>
    <property type="match status" value="1"/>
</dbReference>
<dbReference type="GO" id="GO:0050660">
    <property type="term" value="F:flavin adenine dinucleotide binding"/>
    <property type="evidence" value="ECO:0007669"/>
    <property type="project" value="InterPro"/>
</dbReference>
<organism evidence="6 7">
    <name type="scientific">Glonium stellatum</name>
    <dbReference type="NCBI Taxonomy" id="574774"/>
    <lineage>
        <taxon>Eukaryota</taxon>
        <taxon>Fungi</taxon>
        <taxon>Dikarya</taxon>
        <taxon>Ascomycota</taxon>
        <taxon>Pezizomycotina</taxon>
        <taxon>Dothideomycetes</taxon>
        <taxon>Pleosporomycetidae</taxon>
        <taxon>Gloniales</taxon>
        <taxon>Gloniaceae</taxon>
        <taxon>Glonium</taxon>
    </lineage>
</organism>
<dbReference type="InterPro" id="IPR036188">
    <property type="entry name" value="FAD/NAD-bd_sf"/>
</dbReference>
<keyword evidence="2" id="KW-0325">Glycoprotein</keyword>
<sequence length="615" mass="66236">MKYLLYFLHCALQAGAYPLLGSSFGVPLSASYDYVIVGGGTAGLTVAARLAEDPSLIIAVIEAGSFYEISNGNLSQIPAYDFYWTDKDPTDYNPLIDWGYHTVPQEGLFNASVHYPRGKCLGGSSARNYMAYTRGSKKSYDLWADTVDDNSYKWDAFLPFFQKSLTFTPPDNSRRAANVTPDYDLKAIGPGGGPLSVTFPNYGQPWSSWVQNALAEIGIKPIVGLVSGALFGSSYTLTTIDAKTQTRESSETGFLKPALKKGNIVVYQSTLAKRILFDGNKTATGVLVDTGGTQYTISARREVILSAGVFGSPQILMVSGIGPPASLQKHNISIISSLPGVGQNMWDHVIMGPTYKVDVITSSALANNPQYALQATLDYRNKLSGPLTNTGGDFFGWEKLPSSIRNKFPGSIITSLASFPADWPEIEYLAIPTYLGNNFNHFLDDPHDAANYGSIAAGIVAPLSRGTVDIVSNDTKDAPLIDPQWLTHPADQALAIAAYKRTRELFATSVMKGVLLSQEIFPGLNGTQTDEEILSVVKNSFESLSHGAATCKMGKAGDPMAVVDSKARVFGVEGLRVVDISAFALLPPGNPVSTVYALAEKIADDIKNNHQVMEL</sequence>
<dbReference type="AlphaFoldDB" id="A0A8E2JVE2"/>
<feature type="chain" id="PRO_5034081973" evidence="3">
    <location>
        <begin position="17"/>
        <end position="615"/>
    </location>
</feature>
<dbReference type="InterPro" id="IPR000172">
    <property type="entry name" value="GMC_OxRdtase_N"/>
</dbReference>
<feature type="domain" description="Glucose-methanol-choline oxidoreductase C-terminal" evidence="5">
    <location>
        <begin position="462"/>
        <end position="599"/>
    </location>
</feature>
<dbReference type="Gene3D" id="3.30.560.10">
    <property type="entry name" value="Glucose Oxidase, domain 3"/>
    <property type="match status" value="1"/>
</dbReference>
<evidence type="ECO:0000313" key="6">
    <source>
        <dbReference type="EMBL" id="OCL10908.1"/>
    </source>
</evidence>
<dbReference type="Proteomes" id="UP000250140">
    <property type="component" value="Unassembled WGS sequence"/>
</dbReference>
<dbReference type="SUPFAM" id="SSF54373">
    <property type="entry name" value="FAD-linked reductases, C-terminal domain"/>
    <property type="match status" value="1"/>
</dbReference>
<dbReference type="PANTHER" id="PTHR11552:SF138">
    <property type="entry name" value="DEHYDROGENASE PKFF-RELATED"/>
    <property type="match status" value="1"/>
</dbReference>
<dbReference type="Gene3D" id="3.50.50.60">
    <property type="entry name" value="FAD/NAD(P)-binding domain"/>
    <property type="match status" value="1"/>
</dbReference>
<evidence type="ECO:0000256" key="3">
    <source>
        <dbReference type="SAM" id="SignalP"/>
    </source>
</evidence>
<dbReference type="OrthoDB" id="269227at2759"/>
<dbReference type="EMBL" id="KV749142">
    <property type="protein sequence ID" value="OCL10908.1"/>
    <property type="molecule type" value="Genomic_DNA"/>
</dbReference>
<comment type="similarity">
    <text evidence="1">Belongs to the GMC oxidoreductase family.</text>
</comment>